<evidence type="ECO:0000259" key="4">
    <source>
        <dbReference type="PROSITE" id="PS50043"/>
    </source>
</evidence>
<dbReference type="GO" id="GO:0006355">
    <property type="term" value="P:regulation of DNA-templated transcription"/>
    <property type="evidence" value="ECO:0007669"/>
    <property type="project" value="InterPro"/>
</dbReference>
<dbReference type="Pfam" id="PF00196">
    <property type="entry name" value="GerE"/>
    <property type="match status" value="1"/>
</dbReference>
<dbReference type="Proteomes" id="UP000315303">
    <property type="component" value="Unassembled WGS sequence"/>
</dbReference>
<proteinExistence type="predicted"/>
<dbReference type="PROSITE" id="PS50043">
    <property type="entry name" value="HTH_LUXR_2"/>
    <property type="match status" value="1"/>
</dbReference>
<evidence type="ECO:0000256" key="3">
    <source>
        <dbReference type="PROSITE-ProRule" id="PRU00169"/>
    </source>
</evidence>
<dbReference type="CDD" id="cd06170">
    <property type="entry name" value="LuxR_C_like"/>
    <property type="match status" value="1"/>
</dbReference>
<dbReference type="GO" id="GO:0003677">
    <property type="term" value="F:DNA binding"/>
    <property type="evidence" value="ECO:0007669"/>
    <property type="project" value="UniProtKB-KW"/>
</dbReference>
<dbReference type="InterPro" id="IPR001789">
    <property type="entry name" value="Sig_transdc_resp-reg_receiver"/>
</dbReference>
<evidence type="ECO:0000313" key="7">
    <source>
        <dbReference type="Proteomes" id="UP000315303"/>
    </source>
</evidence>
<dbReference type="InterPro" id="IPR016032">
    <property type="entry name" value="Sig_transdc_resp-reg_C-effctor"/>
</dbReference>
<dbReference type="SUPFAM" id="SSF46894">
    <property type="entry name" value="C-terminal effector domain of the bipartite response regulators"/>
    <property type="match status" value="1"/>
</dbReference>
<protein>
    <submittedName>
        <fullName evidence="6">Response regulator transcription factor</fullName>
    </submittedName>
</protein>
<dbReference type="PROSITE" id="PS50110">
    <property type="entry name" value="RESPONSE_REGULATORY"/>
    <property type="match status" value="1"/>
</dbReference>
<accession>A0A502KXW7</accession>
<evidence type="ECO:0000256" key="1">
    <source>
        <dbReference type="ARBA" id="ARBA00022553"/>
    </source>
</evidence>
<dbReference type="Pfam" id="PF00072">
    <property type="entry name" value="Response_reg"/>
    <property type="match status" value="1"/>
</dbReference>
<dbReference type="SUPFAM" id="SSF52172">
    <property type="entry name" value="CheY-like"/>
    <property type="match status" value="1"/>
</dbReference>
<dbReference type="InterPro" id="IPR011006">
    <property type="entry name" value="CheY-like_superfamily"/>
</dbReference>
<dbReference type="RefSeq" id="WP_140602688.1">
    <property type="nucleotide sequence ID" value="NZ_SAWY01000013.1"/>
</dbReference>
<comment type="caution">
    <text evidence="6">The sequence shown here is derived from an EMBL/GenBank/DDBJ whole genome shotgun (WGS) entry which is preliminary data.</text>
</comment>
<name>A0A502KXW7_9GAMM</name>
<feature type="domain" description="HTH luxR-type" evidence="4">
    <location>
        <begin position="148"/>
        <end position="213"/>
    </location>
</feature>
<dbReference type="InterPro" id="IPR000792">
    <property type="entry name" value="Tscrpt_reg_LuxR_C"/>
</dbReference>
<keyword evidence="2" id="KW-0238">DNA-binding</keyword>
<keyword evidence="7" id="KW-1185">Reference proteome</keyword>
<dbReference type="PRINTS" id="PR00038">
    <property type="entry name" value="HTHLUXR"/>
</dbReference>
<evidence type="ECO:0000313" key="6">
    <source>
        <dbReference type="EMBL" id="TPH16452.1"/>
    </source>
</evidence>
<dbReference type="PANTHER" id="PTHR45566:SF1">
    <property type="entry name" value="HTH-TYPE TRANSCRIPTIONAL REGULATOR YHJB-RELATED"/>
    <property type="match status" value="1"/>
</dbReference>
<dbReference type="SMART" id="SM00448">
    <property type="entry name" value="REC"/>
    <property type="match status" value="1"/>
</dbReference>
<sequence>MANALKIIIADDHPLFRQALTLTLSAHFKGVSLAEAQTIDELDHALNLQGQNNSQAFDLLLLDLDIPGAQGFNSLINVRNTYPELGVIVISGYEDADTIAKAMSYGAAGFIPKSTAVPEMVIAIEAVLGGELWTPTGAYSSQSANEPQESKIASLTPKQHKILMMFADGMLNKQIAYELGLSESTIKSHASTIFLKLGVKNRTQAVILLNELQLNQASFGQETLS</sequence>
<dbReference type="GO" id="GO:0000160">
    <property type="term" value="P:phosphorelay signal transduction system"/>
    <property type="evidence" value="ECO:0007669"/>
    <property type="project" value="InterPro"/>
</dbReference>
<dbReference type="AlphaFoldDB" id="A0A502KXW7"/>
<keyword evidence="1 3" id="KW-0597">Phosphoprotein</keyword>
<feature type="domain" description="Response regulatory" evidence="5">
    <location>
        <begin position="6"/>
        <end position="128"/>
    </location>
</feature>
<dbReference type="InterPro" id="IPR058245">
    <property type="entry name" value="NreC/VraR/RcsB-like_REC"/>
</dbReference>
<evidence type="ECO:0000259" key="5">
    <source>
        <dbReference type="PROSITE" id="PS50110"/>
    </source>
</evidence>
<dbReference type="OrthoDB" id="9814495at2"/>
<dbReference type="InterPro" id="IPR051015">
    <property type="entry name" value="EvgA-like"/>
</dbReference>
<dbReference type="PANTHER" id="PTHR45566">
    <property type="entry name" value="HTH-TYPE TRANSCRIPTIONAL REGULATOR YHJB-RELATED"/>
    <property type="match status" value="1"/>
</dbReference>
<dbReference type="EMBL" id="SAWY01000013">
    <property type="protein sequence ID" value="TPH16452.1"/>
    <property type="molecule type" value="Genomic_DNA"/>
</dbReference>
<gene>
    <name evidence="6" type="ORF">EPA86_06860</name>
</gene>
<organism evidence="6 7">
    <name type="scientific">Litorilituus lipolyticus</name>
    <dbReference type="NCBI Taxonomy" id="2491017"/>
    <lineage>
        <taxon>Bacteria</taxon>
        <taxon>Pseudomonadati</taxon>
        <taxon>Pseudomonadota</taxon>
        <taxon>Gammaproteobacteria</taxon>
        <taxon>Alteromonadales</taxon>
        <taxon>Colwelliaceae</taxon>
        <taxon>Litorilituus</taxon>
    </lineage>
</organism>
<dbReference type="CDD" id="cd17535">
    <property type="entry name" value="REC_NarL-like"/>
    <property type="match status" value="1"/>
</dbReference>
<evidence type="ECO:0000256" key="2">
    <source>
        <dbReference type="ARBA" id="ARBA00023125"/>
    </source>
</evidence>
<reference evidence="6 7" key="1">
    <citation type="submission" date="2019-01" db="EMBL/GenBank/DDBJ databases">
        <title>Litorilituus lipolytica sp. nov., isolated from intertidal sand of the Yellow Sea in China.</title>
        <authorList>
            <person name="Liu A."/>
        </authorList>
    </citation>
    <scope>NUCLEOTIDE SEQUENCE [LARGE SCALE GENOMIC DNA]</scope>
    <source>
        <strain evidence="6 7">RZ04</strain>
    </source>
</reference>
<dbReference type="Gene3D" id="3.40.50.2300">
    <property type="match status" value="1"/>
</dbReference>
<dbReference type="SMART" id="SM00421">
    <property type="entry name" value="HTH_LUXR"/>
    <property type="match status" value="1"/>
</dbReference>
<feature type="modified residue" description="4-aspartylphosphate" evidence="3">
    <location>
        <position position="63"/>
    </location>
</feature>